<sequence>MPGRLLIAAIVLLLAGSGSSFAQPADHWRVTVQDVSLHPLAVSADGKLVAGRGNWAQAIFYVVDYEKSQVLLSVPMSHAIRAAAFSPDGQWCIVSTYEHVYRIDLKDASSQLLIEKVAGAVAIDATGEQLAVLGDLNLEFPVSPSYETKQTQLGIWDLKQSQWKTKIDTPIKVDHLVVFDGDSVIGAGVGGRIRTRSGTGSFPCHVQFHVTTGKKSYGIGEGGDSLDYGAPENPLGTPIPDYEFPPAIKRLQAGISAVTPRTPVEQAKFTAQSNGLTGSVWALVADNQRIAAVMDHGDQKRSLLTIPITGNLTASDAKVPYDIEVCRGRIVQELQGRVTDIETGQQVTRFPDFPRNRDRDNRWDQFIGTGWLIRDGVRMSYYVPGHQGPVWERECPEGLRKFIPVACSSDGSRIGMFALLDGAAFQVLDSATGKVLMQPPLDPEKDSTPPVRLGALSSDGSKVLVIYHTFRRERYESLLSKVRPDLETTRTVHIQSLREYDVATGEITYERVLKEGEYYQTIVHTGQAWVLGGYGNSLYLADKTHTELTIPFARIDWVTPIPNRQDDALLVEYRKSANAVVTPDGKLLGTWYGYWLGPGRNGRNLTPMSGIAFNGKVFARRTGAGEIELRDAQTFDTIAWVHVLQQAQNYEWIVYTPDGYWDASPGAEKFVLVTRNGSAVTPADLQSRRAAALLKSRLPQ</sequence>
<gene>
    <name evidence="2" type="ORF">C5Y96_21740</name>
</gene>
<dbReference type="InterPro" id="IPR011044">
    <property type="entry name" value="Quino_amine_DH_bsu"/>
</dbReference>
<protein>
    <recommendedName>
        <fullName evidence="4">SLA1 homology domain-containing protein</fullName>
    </recommendedName>
</protein>
<dbReference type="EMBL" id="PUIA01000069">
    <property type="protein sequence ID" value="PQO26075.1"/>
    <property type="molecule type" value="Genomic_DNA"/>
</dbReference>
<dbReference type="SUPFAM" id="SSF50969">
    <property type="entry name" value="YVTN repeat-like/Quinoprotein amine dehydrogenase"/>
    <property type="match status" value="1"/>
</dbReference>
<feature type="chain" id="PRO_5015603574" description="SLA1 homology domain-containing protein" evidence="1">
    <location>
        <begin position="23"/>
        <end position="700"/>
    </location>
</feature>
<keyword evidence="1" id="KW-0732">Signal</keyword>
<dbReference type="RefSeq" id="WP_105357766.1">
    <property type="nucleotide sequence ID" value="NZ_PUIA01000069.1"/>
</dbReference>
<accession>A0A2S8F1L8</accession>
<feature type="signal peptide" evidence="1">
    <location>
        <begin position="1"/>
        <end position="22"/>
    </location>
</feature>
<evidence type="ECO:0000313" key="2">
    <source>
        <dbReference type="EMBL" id="PQO26075.1"/>
    </source>
</evidence>
<dbReference type="Gene3D" id="2.130.10.10">
    <property type="entry name" value="YVTN repeat-like/Quinoprotein amine dehydrogenase"/>
    <property type="match status" value="1"/>
</dbReference>
<organism evidence="2 3">
    <name type="scientific">Blastopirellula marina</name>
    <dbReference type="NCBI Taxonomy" id="124"/>
    <lineage>
        <taxon>Bacteria</taxon>
        <taxon>Pseudomonadati</taxon>
        <taxon>Planctomycetota</taxon>
        <taxon>Planctomycetia</taxon>
        <taxon>Pirellulales</taxon>
        <taxon>Pirellulaceae</taxon>
        <taxon>Blastopirellula</taxon>
    </lineage>
</organism>
<dbReference type="AlphaFoldDB" id="A0A2S8F1L8"/>
<dbReference type="InterPro" id="IPR015943">
    <property type="entry name" value="WD40/YVTN_repeat-like_dom_sf"/>
</dbReference>
<proteinExistence type="predicted"/>
<evidence type="ECO:0000313" key="3">
    <source>
        <dbReference type="Proteomes" id="UP000240009"/>
    </source>
</evidence>
<evidence type="ECO:0000256" key="1">
    <source>
        <dbReference type="SAM" id="SignalP"/>
    </source>
</evidence>
<comment type="caution">
    <text evidence="2">The sequence shown here is derived from an EMBL/GenBank/DDBJ whole genome shotgun (WGS) entry which is preliminary data.</text>
</comment>
<name>A0A2S8F1L8_9BACT</name>
<reference evidence="2 3" key="1">
    <citation type="submission" date="2018-02" db="EMBL/GenBank/DDBJ databases">
        <title>Comparative genomes isolates from brazilian mangrove.</title>
        <authorList>
            <person name="Araujo J.E."/>
            <person name="Taketani R.G."/>
            <person name="Silva M.C.P."/>
            <person name="Loureco M.V."/>
            <person name="Andreote F.D."/>
        </authorList>
    </citation>
    <scope>NUCLEOTIDE SEQUENCE [LARGE SCALE GENOMIC DNA]</scope>
    <source>
        <strain evidence="2 3">HEX-2 MGV</strain>
    </source>
</reference>
<dbReference type="Proteomes" id="UP000240009">
    <property type="component" value="Unassembled WGS sequence"/>
</dbReference>
<evidence type="ECO:0008006" key="4">
    <source>
        <dbReference type="Google" id="ProtNLM"/>
    </source>
</evidence>